<feature type="domain" description="Gfo/Idh/MocA-like oxidoreductase bacterial type C-terminal" evidence="2">
    <location>
        <begin position="156"/>
        <end position="254"/>
    </location>
</feature>
<dbReference type="PANTHER" id="PTHR43818:SF10">
    <property type="entry name" value="NADH-DEPENDENT DEHYDROGENASE-RELATED"/>
    <property type="match status" value="1"/>
</dbReference>
<dbReference type="SUPFAM" id="SSF51735">
    <property type="entry name" value="NAD(P)-binding Rossmann-fold domains"/>
    <property type="match status" value="1"/>
</dbReference>
<dbReference type="Gene3D" id="3.40.50.720">
    <property type="entry name" value="NAD(P)-binding Rossmann-like Domain"/>
    <property type="match status" value="1"/>
</dbReference>
<comment type="caution">
    <text evidence="3">The sequence shown here is derived from an EMBL/GenBank/DDBJ whole genome shotgun (WGS) entry which is preliminary data.</text>
</comment>
<dbReference type="STRING" id="1184151.AW736_00495"/>
<sequence length="409" mass="45001">MGWQDLQQISSCDGVEIAALCDVDESLAAQAREAFPDARFFRDWREMLAKMGGSLDSINVSTPDHMHAPIAVSAMSLGLHAYVQKPLAHELYEVRRMREIARAKKLVTQMGIQIHSNAHYRIAVAALRAGAIGKVREAHSWCYKTWGDPSPKPDRIDPVPENLAWDNWLGVCDARPYIGDISDNPAKADYYYHPSNWRKRLDFGTGTLGDMACHIFDPVFGGLGLGSPISVRSDGPAPAHGNWGIDARVTLTFAPTPFTTGGAFRLFWYDGAQRPPAEITGLVELDKLKDNKLPEQGTLFVGENGALLLPHIARAQLFPTASHAGYQLPREKGANHWKTFVEACRGNDKTTAGFDYAGPLTEAVLLGGVAARFPKTTLKWDSAALKFDLKAADKFVRSKYRKGWEVAGL</sequence>
<name>A0A178ILL5_9BACT</name>
<reference evidence="3 4" key="1">
    <citation type="submission" date="2016-01" db="EMBL/GenBank/DDBJ databases">
        <title>High potential of lignocellulose degradation of a new Verrucomicrobia species.</title>
        <authorList>
            <person name="Wang Y."/>
            <person name="Shi Y."/>
            <person name="Qiu Z."/>
            <person name="Liu S."/>
            <person name="Yang H."/>
        </authorList>
    </citation>
    <scope>NUCLEOTIDE SEQUENCE [LARGE SCALE GENOMIC DNA]</scope>
    <source>
        <strain evidence="3 4">TSB47</strain>
    </source>
</reference>
<organism evidence="3 4">
    <name type="scientific">Termitidicoccus mucosus</name>
    <dbReference type="NCBI Taxonomy" id="1184151"/>
    <lineage>
        <taxon>Bacteria</taxon>
        <taxon>Pseudomonadati</taxon>
        <taxon>Verrucomicrobiota</taxon>
        <taxon>Opitutia</taxon>
        <taxon>Opitutales</taxon>
        <taxon>Opitutaceae</taxon>
        <taxon>Termitidicoccus</taxon>
    </lineage>
</organism>
<dbReference type="InterPro" id="IPR036291">
    <property type="entry name" value="NAD(P)-bd_dom_sf"/>
</dbReference>
<dbReference type="InterPro" id="IPR043906">
    <property type="entry name" value="Gfo/Idh/MocA_OxRdtase_bact_C"/>
</dbReference>
<dbReference type="EMBL" id="LRRQ01000055">
    <property type="protein sequence ID" value="OAM90551.1"/>
    <property type="molecule type" value="Genomic_DNA"/>
</dbReference>
<dbReference type="PANTHER" id="PTHR43818">
    <property type="entry name" value="BCDNA.GH03377"/>
    <property type="match status" value="1"/>
</dbReference>
<dbReference type="InterPro" id="IPR000683">
    <property type="entry name" value="Gfo/Idh/MocA-like_OxRdtase_N"/>
</dbReference>
<dbReference type="Proteomes" id="UP000078486">
    <property type="component" value="Unassembled WGS sequence"/>
</dbReference>
<dbReference type="AlphaFoldDB" id="A0A178ILL5"/>
<accession>A0A178ILL5</accession>
<keyword evidence="4" id="KW-1185">Reference proteome</keyword>
<dbReference type="InterPro" id="IPR050463">
    <property type="entry name" value="Gfo/Idh/MocA_oxidrdct_glycsds"/>
</dbReference>
<evidence type="ECO:0000259" key="2">
    <source>
        <dbReference type="Pfam" id="PF19051"/>
    </source>
</evidence>
<evidence type="ECO:0000313" key="4">
    <source>
        <dbReference type="Proteomes" id="UP000078486"/>
    </source>
</evidence>
<proteinExistence type="predicted"/>
<feature type="domain" description="Gfo/Idh/MocA-like oxidoreductase N-terminal" evidence="1">
    <location>
        <begin position="11"/>
        <end position="111"/>
    </location>
</feature>
<dbReference type="GO" id="GO:0000166">
    <property type="term" value="F:nucleotide binding"/>
    <property type="evidence" value="ECO:0007669"/>
    <property type="project" value="InterPro"/>
</dbReference>
<dbReference type="Pfam" id="PF19051">
    <property type="entry name" value="GFO_IDH_MocA_C2"/>
    <property type="match status" value="1"/>
</dbReference>
<protein>
    <submittedName>
        <fullName evidence="3">Oxidoreductase</fullName>
    </submittedName>
</protein>
<evidence type="ECO:0000259" key="1">
    <source>
        <dbReference type="Pfam" id="PF01408"/>
    </source>
</evidence>
<dbReference type="Pfam" id="PF01408">
    <property type="entry name" value="GFO_IDH_MocA"/>
    <property type="match status" value="1"/>
</dbReference>
<evidence type="ECO:0000313" key="3">
    <source>
        <dbReference type="EMBL" id="OAM90551.1"/>
    </source>
</evidence>
<dbReference type="SUPFAM" id="SSF55347">
    <property type="entry name" value="Glyceraldehyde-3-phosphate dehydrogenase-like, C-terminal domain"/>
    <property type="match status" value="1"/>
</dbReference>
<gene>
    <name evidence="3" type="ORF">AW736_00495</name>
</gene>
<dbReference type="Gene3D" id="3.30.360.10">
    <property type="entry name" value="Dihydrodipicolinate Reductase, domain 2"/>
    <property type="match status" value="1"/>
</dbReference>